<feature type="compositionally biased region" description="Basic and acidic residues" evidence="2">
    <location>
        <begin position="34"/>
        <end position="45"/>
    </location>
</feature>
<sequence length="614" mass="68600">MRFVSLIRSSIREAVQVISKPPDEASNSSVMKVDPVEAKEDASSKEDEDDVSEEEDDTSEEEDASDEDNGSDIDSASEEDIALVLGGLKTRIEEDDALMLGVKKYNHVKVDAELDPILRTPDDLVTREGTIGETSDGLATRHNKRLREETIVTEELKNYVAEINAKIKAKDKPFCDRIGRNKRLREETIDAEELKNYVAEINAKIKAKDKPLYNRIDRNIMKHLRPFLAEFKGVRLKDVVSGEDAAAKLNAYEETFVVTIVTVIENQILQATNSYAMATRRARSSKCGRAILVPIELEEYGYATSITMICSACNSRGFSQQPNHPFVNNAPPPPTYGRRQSWLQTLMAPQHSMLPPSPYGNKRAVLFGISYGNRANSLKGSLNDVHSMKYFLTQNLGFPTEAIRMLTGCQPGDSLVLHFSGHGSREVDHSMDEVDGYDEAICPVDYESEGKILDDEINATIVRPLPHGAKLHAVIDTCFSGTVLDLPFMCRINRKGYYGWEDHRHPRAGYKGTRGGLAVCISACDDDGSAAETSRYGKCCAGALTYSFIQAMQVERNLTYGQLLNSMRSTIRGAREKFGPDYQEHVMENRQQYAHEPQLSSSEKFDIYSKYIAM</sequence>
<gene>
    <name evidence="4" type="ORF">TSUD_389120</name>
</gene>
<dbReference type="Gene3D" id="3.40.50.12660">
    <property type="match status" value="1"/>
</dbReference>
<dbReference type="Pfam" id="PF00656">
    <property type="entry name" value="Peptidase_C14"/>
    <property type="match status" value="1"/>
</dbReference>
<dbReference type="EMBL" id="DF973284">
    <property type="protein sequence ID" value="GAU24117.1"/>
    <property type="molecule type" value="Genomic_DNA"/>
</dbReference>
<dbReference type="InterPro" id="IPR050452">
    <property type="entry name" value="Metacaspase"/>
</dbReference>
<dbReference type="PANTHER" id="PTHR48104">
    <property type="entry name" value="METACASPASE-4"/>
    <property type="match status" value="1"/>
</dbReference>
<organism evidence="4 5">
    <name type="scientific">Trifolium subterraneum</name>
    <name type="common">Subterranean clover</name>
    <dbReference type="NCBI Taxonomy" id="3900"/>
    <lineage>
        <taxon>Eukaryota</taxon>
        <taxon>Viridiplantae</taxon>
        <taxon>Streptophyta</taxon>
        <taxon>Embryophyta</taxon>
        <taxon>Tracheophyta</taxon>
        <taxon>Spermatophyta</taxon>
        <taxon>Magnoliopsida</taxon>
        <taxon>eudicotyledons</taxon>
        <taxon>Gunneridae</taxon>
        <taxon>Pentapetalae</taxon>
        <taxon>rosids</taxon>
        <taxon>fabids</taxon>
        <taxon>Fabales</taxon>
        <taxon>Fabaceae</taxon>
        <taxon>Papilionoideae</taxon>
        <taxon>50 kb inversion clade</taxon>
        <taxon>NPAAA clade</taxon>
        <taxon>Hologalegina</taxon>
        <taxon>IRL clade</taxon>
        <taxon>Trifolieae</taxon>
        <taxon>Trifolium</taxon>
    </lineage>
</organism>
<evidence type="ECO:0000313" key="5">
    <source>
        <dbReference type="Proteomes" id="UP000242715"/>
    </source>
</evidence>
<evidence type="ECO:0000256" key="2">
    <source>
        <dbReference type="SAM" id="MobiDB-lite"/>
    </source>
</evidence>
<reference evidence="5" key="1">
    <citation type="journal article" date="2017" name="Front. Plant Sci.">
        <title>Climate Clever Clovers: New Paradigm to Reduce the Environmental Footprint of Ruminants by Breeding Low Methanogenic Forages Utilizing Haplotype Variation.</title>
        <authorList>
            <person name="Kaur P."/>
            <person name="Appels R."/>
            <person name="Bayer P.E."/>
            <person name="Keeble-Gagnere G."/>
            <person name="Wang J."/>
            <person name="Hirakawa H."/>
            <person name="Shirasawa K."/>
            <person name="Vercoe P."/>
            <person name="Stefanova K."/>
            <person name="Durmic Z."/>
            <person name="Nichols P."/>
            <person name="Revell C."/>
            <person name="Isobe S.N."/>
            <person name="Edwards D."/>
            <person name="Erskine W."/>
        </authorList>
    </citation>
    <scope>NUCLEOTIDE SEQUENCE [LARGE SCALE GENOMIC DNA]</scope>
    <source>
        <strain evidence="5">cv. Daliak</strain>
    </source>
</reference>
<accession>A0A2Z6N4M7</accession>
<proteinExistence type="inferred from homology"/>
<dbReference type="GO" id="GO:0004197">
    <property type="term" value="F:cysteine-type endopeptidase activity"/>
    <property type="evidence" value="ECO:0007669"/>
    <property type="project" value="InterPro"/>
</dbReference>
<evidence type="ECO:0000313" key="4">
    <source>
        <dbReference type="EMBL" id="GAU24117.1"/>
    </source>
</evidence>
<dbReference type="OrthoDB" id="3223806at2759"/>
<protein>
    <recommendedName>
        <fullName evidence="3">Peptidase C14 caspase domain-containing protein</fullName>
    </recommendedName>
</protein>
<name>A0A2Z6N4M7_TRISU</name>
<comment type="similarity">
    <text evidence="1">Belongs to the peptidase C14B family.</text>
</comment>
<dbReference type="AlphaFoldDB" id="A0A2Z6N4M7"/>
<dbReference type="GO" id="GO:0005737">
    <property type="term" value="C:cytoplasm"/>
    <property type="evidence" value="ECO:0007669"/>
    <property type="project" value="TreeGrafter"/>
</dbReference>
<feature type="region of interest" description="Disordered" evidence="2">
    <location>
        <begin position="19"/>
        <end position="78"/>
    </location>
</feature>
<dbReference type="PANTHER" id="PTHR48104:SF11">
    <property type="entry name" value="ICE-LIKE PROTEASE (CASPASE) P20 DOMAIN PROTEIN"/>
    <property type="match status" value="1"/>
</dbReference>
<evidence type="ECO:0000256" key="1">
    <source>
        <dbReference type="ARBA" id="ARBA00009005"/>
    </source>
</evidence>
<feature type="domain" description="Peptidase C14 caspase" evidence="3">
    <location>
        <begin position="362"/>
        <end position="601"/>
    </location>
</feature>
<dbReference type="Proteomes" id="UP000242715">
    <property type="component" value="Unassembled WGS sequence"/>
</dbReference>
<evidence type="ECO:0000259" key="3">
    <source>
        <dbReference type="Pfam" id="PF00656"/>
    </source>
</evidence>
<dbReference type="GO" id="GO:0006508">
    <property type="term" value="P:proteolysis"/>
    <property type="evidence" value="ECO:0007669"/>
    <property type="project" value="InterPro"/>
</dbReference>
<keyword evidence="5" id="KW-1185">Reference proteome</keyword>
<dbReference type="InterPro" id="IPR011600">
    <property type="entry name" value="Pept_C14_caspase"/>
</dbReference>
<feature type="compositionally biased region" description="Acidic residues" evidence="2">
    <location>
        <begin position="46"/>
        <end position="78"/>
    </location>
</feature>